<evidence type="ECO:0000313" key="1">
    <source>
        <dbReference type="EMBL" id="MDG1643686.1"/>
    </source>
</evidence>
<gene>
    <name evidence="1" type="ORF">OXR69_017685</name>
</gene>
<dbReference type="RefSeq" id="WP_112217352.1">
    <property type="nucleotide sequence ID" value="NZ_CP036175.1"/>
</dbReference>
<evidence type="ECO:0000313" key="2">
    <source>
        <dbReference type="Proteomes" id="UP001075001"/>
    </source>
</evidence>
<keyword evidence="2" id="KW-1185">Reference proteome</keyword>
<proteinExistence type="predicted"/>
<name>A0ABT6EE41_9ENTR</name>
<organism evidence="1 2">
    <name type="scientific">Klebsiella huaxiensis</name>
    <dbReference type="NCBI Taxonomy" id="2153354"/>
    <lineage>
        <taxon>Bacteria</taxon>
        <taxon>Pseudomonadati</taxon>
        <taxon>Pseudomonadota</taxon>
        <taxon>Gammaproteobacteria</taxon>
        <taxon>Enterobacterales</taxon>
        <taxon>Enterobacteriaceae</taxon>
        <taxon>Klebsiella/Raoultella group</taxon>
        <taxon>Klebsiella</taxon>
    </lineage>
</organism>
<accession>A0ABT6EE41</accession>
<protein>
    <submittedName>
        <fullName evidence="1">Nitrite transporter</fullName>
    </submittedName>
</protein>
<dbReference type="EMBL" id="JAPQEX020000001">
    <property type="protein sequence ID" value="MDG1643686.1"/>
    <property type="molecule type" value="Genomic_DNA"/>
</dbReference>
<dbReference type="Proteomes" id="UP001075001">
    <property type="component" value="Unassembled WGS sequence"/>
</dbReference>
<reference evidence="1" key="1">
    <citation type="submission" date="2023-03" db="EMBL/GenBank/DDBJ databases">
        <title>identification of new KPC variant in Klebsiella huaxiensis from the Hospital Sewage Samples in China.</title>
        <authorList>
            <person name="Wu Y."/>
        </authorList>
    </citation>
    <scope>NUCLEOTIDE SEQUENCE</scope>
    <source>
        <strain evidence="1">ZR-9</strain>
    </source>
</reference>
<comment type="caution">
    <text evidence="1">The sequence shown here is derived from an EMBL/GenBank/DDBJ whole genome shotgun (WGS) entry which is preliminary data.</text>
</comment>
<sequence>MLNIDKYLTVRWQMGGRAFPVLDCYGIVHEVRRDLGLPEWPAFEAVIKERGSPEMGEFCENFSRDLTPCSPCNGAVAACYMGKMIGHLGVVVEMEGLLYVIECNPRRNVTILPLARFERQFLKVEYYQ</sequence>